<proteinExistence type="predicted"/>
<dbReference type="Gene3D" id="1.10.30.10">
    <property type="entry name" value="High mobility group box domain"/>
    <property type="match status" value="1"/>
</dbReference>
<reference evidence="6" key="1">
    <citation type="submission" date="2023-06" db="EMBL/GenBank/DDBJ databases">
        <authorList>
            <consortium name="Lawrence Berkeley National Laboratory"/>
            <person name="Ahrendt S."/>
            <person name="Sahu N."/>
            <person name="Indic B."/>
            <person name="Wong-Bajracharya J."/>
            <person name="Merenyi Z."/>
            <person name="Ke H.-M."/>
            <person name="Monk M."/>
            <person name="Kocsube S."/>
            <person name="Drula E."/>
            <person name="Lipzen A."/>
            <person name="Balint B."/>
            <person name="Henrissat B."/>
            <person name="Andreopoulos B."/>
            <person name="Martin F.M."/>
            <person name="Harder C.B."/>
            <person name="Rigling D."/>
            <person name="Ford K.L."/>
            <person name="Foster G.D."/>
            <person name="Pangilinan J."/>
            <person name="Papanicolaou A."/>
            <person name="Barry K."/>
            <person name="LaButti K."/>
            <person name="Viragh M."/>
            <person name="Koriabine M."/>
            <person name="Yan M."/>
            <person name="Riley R."/>
            <person name="Champramary S."/>
            <person name="Plett K.L."/>
            <person name="Tsai I.J."/>
            <person name="Slot J."/>
            <person name="Sipos G."/>
            <person name="Plett J."/>
            <person name="Nagy L.G."/>
            <person name="Grigoriev I.V."/>
        </authorList>
    </citation>
    <scope>NUCLEOTIDE SEQUENCE</scope>
    <source>
        <strain evidence="6">HWK02</strain>
    </source>
</reference>
<dbReference type="InterPro" id="IPR009071">
    <property type="entry name" value="HMG_box_dom"/>
</dbReference>
<dbReference type="CDD" id="cd01389">
    <property type="entry name" value="HMG-box_ROX1-like"/>
    <property type="match status" value="1"/>
</dbReference>
<evidence type="ECO:0000313" key="6">
    <source>
        <dbReference type="EMBL" id="KAK0475598.1"/>
    </source>
</evidence>
<dbReference type="Proteomes" id="UP001175228">
    <property type="component" value="Unassembled WGS sequence"/>
</dbReference>
<keyword evidence="1 3" id="KW-0238">DNA-binding</keyword>
<dbReference type="SMART" id="SM00398">
    <property type="entry name" value="HMG"/>
    <property type="match status" value="1"/>
</dbReference>
<feature type="compositionally biased region" description="Basic residues" evidence="4">
    <location>
        <begin position="121"/>
        <end position="137"/>
    </location>
</feature>
<evidence type="ECO:0000256" key="1">
    <source>
        <dbReference type="ARBA" id="ARBA00023125"/>
    </source>
</evidence>
<dbReference type="SUPFAM" id="SSF47095">
    <property type="entry name" value="HMG-box"/>
    <property type="match status" value="1"/>
</dbReference>
<dbReference type="GO" id="GO:0000981">
    <property type="term" value="F:DNA-binding transcription factor activity, RNA polymerase II-specific"/>
    <property type="evidence" value="ECO:0007669"/>
    <property type="project" value="TreeGrafter"/>
</dbReference>
<evidence type="ECO:0000256" key="2">
    <source>
        <dbReference type="ARBA" id="ARBA00023242"/>
    </source>
</evidence>
<keyword evidence="7" id="KW-1185">Reference proteome</keyword>
<gene>
    <name evidence="6" type="ORF">EDD18DRAFT_1470288</name>
</gene>
<name>A0AA39P257_9AGAR</name>
<dbReference type="Pfam" id="PF00505">
    <property type="entry name" value="HMG_box"/>
    <property type="match status" value="1"/>
</dbReference>
<keyword evidence="2 3" id="KW-0539">Nucleus</keyword>
<accession>A0AA39P257</accession>
<comment type="caution">
    <text evidence="6">The sequence shown here is derived from an EMBL/GenBank/DDBJ whole genome shotgun (WGS) entry which is preliminary data.</text>
</comment>
<feature type="compositionally biased region" description="Low complexity" evidence="4">
    <location>
        <begin position="30"/>
        <end position="47"/>
    </location>
</feature>
<feature type="region of interest" description="Disordered" evidence="4">
    <location>
        <begin position="118"/>
        <end position="142"/>
    </location>
</feature>
<feature type="domain" description="HMG box" evidence="5">
    <location>
        <begin position="52"/>
        <end position="119"/>
    </location>
</feature>
<feature type="DNA-binding region" description="HMG box" evidence="3">
    <location>
        <begin position="52"/>
        <end position="119"/>
    </location>
</feature>
<dbReference type="EMBL" id="JAUEPU010000148">
    <property type="protein sequence ID" value="KAK0475598.1"/>
    <property type="molecule type" value="Genomic_DNA"/>
</dbReference>
<evidence type="ECO:0000259" key="5">
    <source>
        <dbReference type="PROSITE" id="PS50118"/>
    </source>
</evidence>
<dbReference type="AlphaFoldDB" id="A0AA39P257"/>
<evidence type="ECO:0000256" key="4">
    <source>
        <dbReference type="SAM" id="MobiDB-lite"/>
    </source>
</evidence>
<protein>
    <recommendedName>
        <fullName evidence="5">HMG box domain-containing protein</fullName>
    </recommendedName>
</protein>
<dbReference type="InterPro" id="IPR036910">
    <property type="entry name" value="HMG_box_dom_sf"/>
</dbReference>
<dbReference type="GO" id="GO:0000978">
    <property type="term" value="F:RNA polymerase II cis-regulatory region sequence-specific DNA binding"/>
    <property type="evidence" value="ECO:0007669"/>
    <property type="project" value="TreeGrafter"/>
</dbReference>
<dbReference type="PANTHER" id="PTHR45789">
    <property type="entry name" value="FI18025P1"/>
    <property type="match status" value="1"/>
</dbReference>
<dbReference type="PANTHER" id="PTHR45789:SF2">
    <property type="entry name" value="FI18025P1"/>
    <property type="match status" value="1"/>
</dbReference>
<dbReference type="PROSITE" id="PS50118">
    <property type="entry name" value="HMG_BOX_2"/>
    <property type="match status" value="1"/>
</dbReference>
<dbReference type="GO" id="GO:0005634">
    <property type="term" value="C:nucleus"/>
    <property type="evidence" value="ECO:0007669"/>
    <property type="project" value="UniProtKB-UniRule"/>
</dbReference>
<dbReference type="InterPro" id="IPR051356">
    <property type="entry name" value="SOX/SOX-like_TF"/>
</dbReference>
<organism evidence="6 7">
    <name type="scientific">Armillaria luteobubalina</name>
    <dbReference type="NCBI Taxonomy" id="153913"/>
    <lineage>
        <taxon>Eukaryota</taxon>
        <taxon>Fungi</taxon>
        <taxon>Dikarya</taxon>
        <taxon>Basidiomycota</taxon>
        <taxon>Agaricomycotina</taxon>
        <taxon>Agaricomycetes</taxon>
        <taxon>Agaricomycetidae</taxon>
        <taxon>Agaricales</taxon>
        <taxon>Marasmiineae</taxon>
        <taxon>Physalacriaceae</taxon>
        <taxon>Armillaria</taxon>
    </lineage>
</organism>
<evidence type="ECO:0000256" key="3">
    <source>
        <dbReference type="PROSITE-ProRule" id="PRU00267"/>
    </source>
</evidence>
<feature type="region of interest" description="Disordered" evidence="4">
    <location>
        <begin position="16"/>
        <end position="54"/>
    </location>
</feature>
<sequence length="315" mass="34899">MAHSMSAYGLEENFNEFLTDAETPSSDAATPVSSYPSSPTSSPSTLSKKPHIPRPSNAYIIFRSEFVAINKETLSRAQQTASKLAGAAWRQLPKERQDHYRELADKRKREHALRYPGYKFNPRRSRRGKKAGGRKKTNAQVAPVSMEAQSFHHPSPNSIAAGPEVLLPLDYISSSVDSSRQLPTTTVNEISPIFDTNQAMHLMQSSYHPSPPAASPFEPRRFPQLNAFSPEPTVIMNENNGLNQFLTMPNPNPSFLGSFGAYPGTPCEFTTSALNLPEPTTYDSKGYLIGANPEDHPAHFDLWPGEVVPFSNQFY</sequence>
<evidence type="ECO:0000313" key="7">
    <source>
        <dbReference type="Proteomes" id="UP001175228"/>
    </source>
</evidence>